<dbReference type="EMBL" id="JBHUHD010000001">
    <property type="protein sequence ID" value="MFD2141976.1"/>
    <property type="molecule type" value="Genomic_DNA"/>
</dbReference>
<keyword evidence="3" id="KW-0547">Nucleotide-binding</keyword>
<keyword evidence="4 8" id="KW-0067">ATP-binding</keyword>
<organism evidence="8 9">
    <name type="scientific">Ancylobacter oerskovii</name>
    <dbReference type="NCBI Taxonomy" id="459519"/>
    <lineage>
        <taxon>Bacteria</taxon>
        <taxon>Pseudomonadati</taxon>
        <taxon>Pseudomonadota</taxon>
        <taxon>Alphaproteobacteria</taxon>
        <taxon>Hyphomicrobiales</taxon>
        <taxon>Xanthobacteraceae</taxon>
        <taxon>Ancylobacter</taxon>
    </lineage>
</organism>
<dbReference type="PROSITE" id="PS00211">
    <property type="entry name" value="ABC_TRANSPORTER_1"/>
    <property type="match status" value="1"/>
</dbReference>
<evidence type="ECO:0000256" key="3">
    <source>
        <dbReference type="ARBA" id="ARBA00022741"/>
    </source>
</evidence>
<comment type="similarity">
    <text evidence="1">Belongs to the ABC transporter superfamily.</text>
</comment>
<dbReference type="CDD" id="cd03214">
    <property type="entry name" value="ABC_Iron-Siderophores_B12_Hemin"/>
    <property type="match status" value="1"/>
</dbReference>
<comment type="function">
    <text evidence="6">Part of the ABC transporter complex HmuTUV involved in hemin import. Responsible for energy coupling to the transport system.</text>
</comment>
<dbReference type="SMART" id="SM00382">
    <property type="entry name" value="AAA"/>
    <property type="match status" value="1"/>
</dbReference>
<keyword evidence="5" id="KW-1278">Translocase</keyword>
<dbReference type="InterPro" id="IPR003439">
    <property type="entry name" value="ABC_transporter-like_ATP-bd"/>
</dbReference>
<evidence type="ECO:0000256" key="1">
    <source>
        <dbReference type="ARBA" id="ARBA00005417"/>
    </source>
</evidence>
<dbReference type="Proteomes" id="UP001597299">
    <property type="component" value="Unassembled WGS sequence"/>
</dbReference>
<proteinExistence type="inferred from homology"/>
<accession>A0ABW4Z012</accession>
<dbReference type="SUPFAM" id="SSF52540">
    <property type="entry name" value="P-loop containing nucleoside triphosphate hydrolases"/>
    <property type="match status" value="1"/>
</dbReference>
<dbReference type="PANTHER" id="PTHR42794">
    <property type="entry name" value="HEMIN IMPORT ATP-BINDING PROTEIN HMUV"/>
    <property type="match status" value="1"/>
</dbReference>
<reference evidence="9" key="1">
    <citation type="journal article" date="2019" name="Int. J. Syst. Evol. Microbiol.">
        <title>The Global Catalogue of Microorganisms (GCM) 10K type strain sequencing project: providing services to taxonomists for standard genome sequencing and annotation.</title>
        <authorList>
            <consortium name="The Broad Institute Genomics Platform"/>
            <consortium name="The Broad Institute Genome Sequencing Center for Infectious Disease"/>
            <person name="Wu L."/>
            <person name="Ma J."/>
        </authorList>
    </citation>
    <scope>NUCLEOTIDE SEQUENCE [LARGE SCALE GENOMIC DNA]</scope>
    <source>
        <strain evidence="9">CCM 7435</strain>
    </source>
</reference>
<dbReference type="InterPro" id="IPR017871">
    <property type="entry name" value="ABC_transporter-like_CS"/>
</dbReference>
<dbReference type="GO" id="GO:0005524">
    <property type="term" value="F:ATP binding"/>
    <property type="evidence" value="ECO:0007669"/>
    <property type="project" value="UniProtKB-KW"/>
</dbReference>
<evidence type="ECO:0000313" key="9">
    <source>
        <dbReference type="Proteomes" id="UP001597299"/>
    </source>
</evidence>
<dbReference type="Gene3D" id="3.40.50.300">
    <property type="entry name" value="P-loop containing nucleotide triphosphate hydrolases"/>
    <property type="match status" value="1"/>
</dbReference>
<name>A0ABW4Z012_9HYPH</name>
<sequence>MIDAREAYEATGIDYAVPGRLLLDGADLSIRPGRVTALIGPNGAGKSTLLKVLSGEMRPKRGQVRVDGQDIAALGPARLARRRAVLPQDVQVAFPFTVAEVVAIGLPPGERAPARIAGALAKVDLAGFRDRPYAALSGGEQQRVQIARALTQLAGCDGPGYLLLDEPTSSLDLSHQLMVVELARQVARAGGGVAAVLHDLNLAAMIADEIVALKGGKVAARGTPAEVLTDAVVADLYGVTARIGIAPTAGPFLLPQAMARA</sequence>
<dbReference type="Pfam" id="PF00005">
    <property type="entry name" value="ABC_tran"/>
    <property type="match status" value="1"/>
</dbReference>
<dbReference type="PROSITE" id="PS50893">
    <property type="entry name" value="ABC_TRANSPORTER_2"/>
    <property type="match status" value="1"/>
</dbReference>
<gene>
    <name evidence="8" type="ORF">ACFSNC_16325</name>
</gene>
<protein>
    <submittedName>
        <fullName evidence="8">Heme ABC transporter ATP-binding protein</fullName>
    </submittedName>
</protein>
<evidence type="ECO:0000256" key="4">
    <source>
        <dbReference type="ARBA" id="ARBA00022840"/>
    </source>
</evidence>
<dbReference type="NCBIfam" id="NF010068">
    <property type="entry name" value="PRK13548.1"/>
    <property type="match status" value="1"/>
</dbReference>
<dbReference type="RefSeq" id="WP_213351613.1">
    <property type="nucleotide sequence ID" value="NZ_JBHUHD010000001.1"/>
</dbReference>
<keyword evidence="9" id="KW-1185">Reference proteome</keyword>
<dbReference type="InterPro" id="IPR027417">
    <property type="entry name" value="P-loop_NTPase"/>
</dbReference>
<evidence type="ECO:0000256" key="2">
    <source>
        <dbReference type="ARBA" id="ARBA00022448"/>
    </source>
</evidence>
<dbReference type="PANTHER" id="PTHR42794:SF1">
    <property type="entry name" value="HEMIN IMPORT ATP-BINDING PROTEIN HMUV"/>
    <property type="match status" value="1"/>
</dbReference>
<evidence type="ECO:0000259" key="7">
    <source>
        <dbReference type="PROSITE" id="PS50893"/>
    </source>
</evidence>
<feature type="domain" description="ABC transporter" evidence="7">
    <location>
        <begin position="8"/>
        <end position="240"/>
    </location>
</feature>
<dbReference type="InterPro" id="IPR003593">
    <property type="entry name" value="AAA+_ATPase"/>
</dbReference>
<keyword evidence="2" id="KW-0813">Transport</keyword>
<evidence type="ECO:0000256" key="6">
    <source>
        <dbReference type="ARBA" id="ARBA00037066"/>
    </source>
</evidence>
<comment type="caution">
    <text evidence="8">The sequence shown here is derived from an EMBL/GenBank/DDBJ whole genome shotgun (WGS) entry which is preliminary data.</text>
</comment>
<evidence type="ECO:0000256" key="5">
    <source>
        <dbReference type="ARBA" id="ARBA00022967"/>
    </source>
</evidence>
<evidence type="ECO:0000313" key="8">
    <source>
        <dbReference type="EMBL" id="MFD2141976.1"/>
    </source>
</evidence>